<dbReference type="GO" id="GO:0016616">
    <property type="term" value="F:oxidoreductase activity, acting on the CH-OH group of donors, NAD or NADP as acceptor"/>
    <property type="evidence" value="ECO:0007669"/>
    <property type="project" value="TreeGrafter"/>
</dbReference>
<evidence type="ECO:0000313" key="2">
    <source>
        <dbReference type="Proteomes" id="UP000184267"/>
    </source>
</evidence>
<protein>
    <submittedName>
        <fullName evidence="1">Uncharacterized protein</fullName>
    </submittedName>
</protein>
<proteinExistence type="predicted"/>
<dbReference type="OrthoDB" id="9876299at2759"/>
<gene>
    <name evidence="1" type="ORF">TRAPUB_1387</name>
</gene>
<accession>A0A1M2VJH1</accession>
<dbReference type="Gene3D" id="3.40.50.720">
    <property type="entry name" value="NAD(P)-binding Rossmann-like Domain"/>
    <property type="match status" value="1"/>
</dbReference>
<dbReference type="Proteomes" id="UP000184267">
    <property type="component" value="Unassembled WGS sequence"/>
</dbReference>
<organism evidence="1 2">
    <name type="scientific">Trametes pubescens</name>
    <name type="common">White-rot fungus</name>
    <dbReference type="NCBI Taxonomy" id="154538"/>
    <lineage>
        <taxon>Eukaryota</taxon>
        <taxon>Fungi</taxon>
        <taxon>Dikarya</taxon>
        <taxon>Basidiomycota</taxon>
        <taxon>Agaricomycotina</taxon>
        <taxon>Agaricomycetes</taxon>
        <taxon>Polyporales</taxon>
        <taxon>Polyporaceae</taxon>
        <taxon>Trametes</taxon>
    </lineage>
</organism>
<sequence>MKGASKAPWSSHRVNQPLDDMTRPVLQSTSVDLIDTMTIAYVMVCASRGIGLEYVPQLAAGPDALVFAIVRNKKGSTHLTTAAANLKNSHIVDADVVDHASQERAANQMAVATAGNPALTPIQGRSGARHGQALQLKDEGFTLTSGLVGTADTIAIGESDATAFTIETPTQSIQAQL</sequence>
<dbReference type="PANTHER" id="PTHR45458">
    <property type="entry name" value="SHORT-CHAIN DEHYDROGENASE/REDUCTASE SDR"/>
    <property type="match status" value="1"/>
</dbReference>
<dbReference type="InterPro" id="IPR052184">
    <property type="entry name" value="SDR_enzymes"/>
</dbReference>
<comment type="caution">
    <text evidence="1">The sequence shown here is derived from an EMBL/GenBank/DDBJ whole genome shotgun (WGS) entry which is preliminary data.</text>
</comment>
<evidence type="ECO:0000313" key="1">
    <source>
        <dbReference type="EMBL" id="OJT07718.1"/>
    </source>
</evidence>
<dbReference type="AlphaFoldDB" id="A0A1M2VJH1"/>
<dbReference type="PANTHER" id="PTHR45458:SF1">
    <property type="entry name" value="SHORT CHAIN DEHYDROGENASE"/>
    <property type="match status" value="1"/>
</dbReference>
<dbReference type="SUPFAM" id="SSF51735">
    <property type="entry name" value="NAD(P)-binding Rossmann-fold domains"/>
    <property type="match status" value="1"/>
</dbReference>
<dbReference type="EMBL" id="MNAD01001131">
    <property type="protein sequence ID" value="OJT07718.1"/>
    <property type="molecule type" value="Genomic_DNA"/>
</dbReference>
<keyword evidence="2" id="KW-1185">Reference proteome</keyword>
<reference evidence="1 2" key="1">
    <citation type="submission" date="2016-10" db="EMBL/GenBank/DDBJ databases">
        <title>Genome sequence of the basidiomycete white-rot fungus Trametes pubescens.</title>
        <authorList>
            <person name="Makela M.R."/>
            <person name="Granchi Z."/>
            <person name="Peng M."/>
            <person name="De Vries R.P."/>
            <person name="Grigoriev I."/>
            <person name="Riley R."/>
            <person name="Hilden K."/>
        </authorList>
    </citation>
    <scope>NUCLEOTIDE SEQUENCE [LARGE SCALE GENOMIC DNA]</scope>
    <source>
        <strain evidence="1 2">FBCC735</strain>
    </source>
</reference>
<name>A0A1M2VJH1_TRAPU</name>
<dbReference type="InterPro" id="IPR036291">
    <property type="entry name" value="NAD(P)-bd_dom_sf"/>
</dbReference>